<name>A0A926DFV4_9FIRM</name>
<keyword evidence="2 4" id="KW-0732">Signal</keyword>
<dbReference type="GO" id="GO:0009306">
    <property type="term" value="P:protein secretion"/>
    <property type="evidence" value="ECO:0007669"/>
    <property type="project" value="TreeGrafter"/>
</dbReference>
<evidence type="ECO:0000256" key="2">
    <source>
        <dbReference type="ARBA" id="ARBA00022729"/>
    </source>
</evidence>
<keyword evidence="3" id="KW-0472">Membrane</keyword>
<sequence length="399" mass="42617">MRRFAKAAAALLLALLVAGSAALPGMIPAVQAAGSLSVDVVSLEFVDTDIREILSLLAESMDKKILYLGKTYRVTVALNVVSPVNALEQVLETAGNLSYMIDGDIVIVGPKSKLKTTFLYSSLTREMKLNFLDYNSLLEVLETLQIPFDSLSPDESNPNAVTIQATPRNLAYLVEAISAVDRRECFTVNPENGNFELSGEYVRLEFARRSAVKGVLNNYQLDLRIVDNHDNEDGFYLFGEPEAVEDAKKLIGPIDVIDNVARDTLDLAVGFQAFSPGEIGAEAMAQILSESGLPLDAVVLSRNPSEVVVLANEAARAAAADIVKLCNTKEKTLTASVVRSGADQDALKTLAEQLTTGLGLESSCLAVSGNVASVGEEPLYALYAVGTAETVQKVRAAAS</sequence>
<evidence type="ECO:0000313" key="5">
    <source>
        <dbReference type="EMBL" id="MBC8536265.1"/>
    </source>
</evidence>
<dbReference type="PANTHER" id="PTHR30332:SF24">
    <property type="entry name" value="SECRETIN GSPD-RELATED"/>
    <property type="match status" value="1"/>
</dbReference>
<organism evidence="5 6">
    <name type="scientific">Feifania hominis</name>
    <dbReference type="NCBI Taxonomy" id="2763660"/>
    <lineage>
        <taxon>Bacteria</taxon>
        <taxon>Bacillati</taxon>
        <taxon>Bacillota</taxon>
        <taxon>Clostridia</taxon>
        <taxon>Eubacteriales</taxon>
        <taxon>Feifaniaceae</taxon>
        <taxon>Feifania</taxon>
    </lineage>
</organism>
<dbReference type="AlphaFoldDB" id="A0A926DFV4"/>
<gene>
    <name evidence="5" type="ORF">H8695_06105</name>
</gene>
<protein>
    <recommendedName>
        <fullName evidence="7">NolW-like domain-containing protein</fullName>
    </recommendedName>
</protein>
<dbReference type="GO" id="GO:0016020">
    <property type="term" value="C:membrane"/>
    <property type="evidence" value="ECO:0007669"/>
    <property type="project" value="UniProtKB-SubCell"/>
</dbReference>
<evidence type="ECO:0000313" key="6">
    <source>
        <dbReference type="Proteomes" id="UP000620366"/>
    </source>
</evidence>
<evidence type="ECO:0000256" key="1">
    <source>
        <dbReference type="ARBA" id="ARBA00004370"/>
    </source>
</evidence>
<reference evidence="5" key="1">
    <citation type="submission" date="2020-08" db="EMBL/GenBank/DDBJ databases">
        <title>Genome public.</title>
        <authorList>
            <person name="Liu C."/>
            <person name="Sun Q."/>
        </authorList>
    </citation>
    <scope>NUCLEOTIDE SEQUENCE</scope>
    <source>
        <strain evidence="5">BX7</strain>
    </source>
</reference>
<comment type="caution">
    <text evidence="5">The sequence shown here is derived from an EMBL/GenBank/DDBJ whole genome shotgun (WGS) entry which is preliminary data.</text>
</comment>
<evidence type="ECO:0000256" key="4">
    <source>
        <dbReference type="SAM" id="SignalP"/>
    </source>
</evidence>
<evidence type="ECO:0008006" key="7">
    <source>
        <dbReference type="Google" id="ProtNLM"/>
    </source>
</evidence>
<dbReference type="EMBL" id="JACRSP010000002">
    <property type="protein sequence ID" value="MBC8536265.1"/>
    <property type="molecule type" value="Genomic_DNA"/>
</dbReference>
<dbReference type="RefSeq" id="WP_249300023.1">
    <property type="nucleotide sequence ID" value="NZ_JACRSP010000002.1"/>
</dbReference>
<dbReference type="Proteomes" id="UP000620366">
    <property type="component" value="Unassembled WGS sequence"/>
</dbReference>
<keyword evidence="6" id="KW-1185">Reference proteome</keyword>
<dbReference type="PANTHER" id="PTHR30332">
    <property type="entry name" value="PROBABLE GENERAL SECRETION PATHWAY PROTEIN D"/>
    <property type="match status" value="1"/>
</dbReference>
<feature type="chain" id="PRO_5038582690" description="NolW-like domain-containing protein" evidence="4">
    <location>
        <begin position="23"/>
        <end position="399"/>
    </location>
</feature>
<dbReference type="GO" id="GO:0015627">
    <property type="term" value="C:type II protein secretion system complex"/>
    <property type="evidence" value="ECO:0007669"/>
    <property type="project" value="TreeGrafter"/>
</dbReference>
<evidence type="ECO:0000256" key="3">
    <source>
        <dbReference type="ARBA" id="ARBA00023136"/>
    </source>
</evidence>
<dbReference type="InterPro" id="IPR050810">
    <property type="entry name" value="Bact_Secretion_Sys_Channel"/>
</dbReference>
<feature type="signal peptide" evidence="4">
    <location>
        <begin position="1"/>
        <end position="22"/>
    </location>
</feature>
<proteinExistence type="predicted"/>
<accession>A0A926DFV4</accession>
<comment type="subcellular location">
    <subcellularLocation>
        <location evidence="1">Membrane</location>
    </subcellularLocation>
</comment>